<feature type="region of interest" description="Disordered" evidence="1">
    <location>
        <begin position="1"/>
        <end position="49"/>
    </location>
</feature>
<feature type="compositionally biased region" description="Polar residues" evidence="1">
    <location>
        <begin position="37"/>
        <end position="49"/>
    </location>
</feature>
<sequence>MSFLLLPPPTATSLRISQYDPEKLKRPKKSKKRPPTANHSLSNIDQQTGAHCNLQESKLRVMTNQALRLPIAETPSDALGLPACEVISHDSVQGMTADQLVRRGIQRPPSVAGSRVSPGLHTADQHTLSTESDSAQVGFVENGASDISLPGHPDSLFGDFDFDCYLAEQEACPGVENNSSCATNQNTDTPDDRTDDLVVWDEFEKSNILGSSTHRVVERRGKAKRRRSQNDSSVVIDSSDGGTSESDVESVFENSSSKRSKSGSWGSSLCCSDNEDVAKPTTRLRVRPPIPVVDLAERQNDCSSAELHDPSNSVHDIDPKIDAEDPDSDDDELSHAPSWYRFRPSTATIEGTGTILEAGHRYVALVEDVFRDREFHGVLGKEYIDGEVHYLVDWVPTLVRRHVLQKAKAQSLISRFEASCEAQREKKRVAAHGLNGPGDGKQRKRQGRTRNML</sequence>
<accession>A0A8H7TEJ5</accession>
<dbReference type="AlphaFoldDB" id="A0A8H7TEJ5"/>
<feature type="compositionally biased region" description="Polar residues" evidence="1">
    <location>
        <begin position="176"/>
        <end position="188"/>
    </location>
</feature>
<dbReference type="EMBL" id="JAFJYH010000148">
    <property type="protein sequence ID" value="KAG4417680.1"/>
    <property type="molecule type" value="Genomic_DNA"/>
</dbReference>
<feature type="compositionally biased region" description="Low complexity" evidence="1">
    <location>
        <begin position="262"/>
        <end position="272"/>
    </location>
</feature>
<organism evidence="2 3">
    <name type="scientific">Cadophora malorum</name>
    <dbReference type="NCBI Taxonomy" id="108018"/>
    <lineage>
        <taxon>Eukaryota</taxon>
        <taxon>Fungi</taxon>
        <taxon>Dikarya</taxon>
        <taxon>Ascomycota</taxon>
        <taxon>Pezizomycotina</taxon>
        <taxon>Leotiomycetes</taxon>
        <taxon>Helotiales</taxon>
        <taxon>Ploettnerulaceae</taxon>
        <taxon>Cadophora</taxon>
    </lineage>
</organism>
<name>A0A8H7TEJ5_9HELO</name>
<feature type="region of interest" description="Disordered" evidence="1">
    <location>
        <begin position="428"/>
        <end position="453"/>
    </location>
</feature>
<dbReference type="Proteomes" id="UP000664132">
    <property type="component" value="Unassembled WGS sequence"/>
</dbReference>
<feature type="region of interest" description="Disordered" evidence="1">
    <location>
        <begin position="108"/>
        <end position="132"/>
    </location>
</feature>
<feature type="region of interest" description="Disordered" evidence="1">
    <location>
        <begin position="175"/>
        <end position="194"/>
    </location>
</feature>
<dbReference type="OrthoDB" id="3553834at2759"/>
<comment type="caution">
    <text evidence="2">The sequence shown here is derived from an EMBL/GenBank/DDBJ whole genome shotgun (WGS) entry which is preliminary data.</text>
</comment>
<feature type="region of interest" description="Disordered" evidence="1">
    <location>
        <begin position="301"/>
        <end position="334"/>
    </location>
</feature>
<feature type="compositionally biased region" description="Low complexity" evidence="1">
    <location>
        <begin position="231"/>
        <end position="244"/>
    </location>
</feature>
<feature type="compositionally biased region" description="Basic residues" evidence="1">
    <location>
        <begin position="442"/>
        <end position="453"/>
    </location>
</feature>
<evidence type="ECO:0000313" key="3">
    <source>
        <dbReference type="Proteomes" id="UP000664132"/>
    </source>
</evidence>
<protein>
    <submittedName>
        <fullName evidence="2">Uncharacterized protein</fullName>
    </submittedName>
</protein>
<gene>
    <name evidence="2" type="ORF">IFR04_009183</name>
</gene>
<proteinExistence type="predicted"/>
<feature type="compositionally biased region" description="Pro residues" evidence="1">
    <location>
        <begin position="1"/>
        <end position="10"/>
    </location>
</feature>
<evidence type="ECO:0000256" key="1">
    <source>
        <dbReference type="SAM" id="MobiDB-lite"/>
    </source>
</evidence>
<reference evidence="2" key="1">
    <citation type="submission" date="2021-02" db="EMBL/GenBank/DDBJ databases">
        <title>Genome sequence Cadophora malorum strain M34.</title>
        <authorList>
            <person name="Stefanovic E."/>
            <person name="Vu D."/>
            <person name="Scully C."/>
            <person name="Dijksterhuis J."/>
            <person name="Roader J."/>
            <person name="Houbraken J."/>
        </authorList>
    </citation>
    <scope>NUCLEOTIDE SEQUENCE</scope>
    <source>
        <strain evidence="2">M34</strain>
    </source>
</reference>
<feature type="region of interest" description="Disordered" evidence="1">
    <location>
        <begin position="215"/>
        <end position="272"/>
    </location>
</feature>
<keyword evidence="3" id="KW-1185">Reference proteome</keyword>
<feature type="compositionally biased region" description="Basic residues" evidence="1">
    <location>
        <begin position="25"/>
        <end position="34"/>
    </location>
</feature>
<evidence type="ECO:0000313" key="2">
    <source>
        <dbReference type="EMBL" id="KAG4417680.1"/>
    </source>
</evidence>